<dbReference type="PANTHER" id="PTHR44757:SF2">
    <property type="entry name" value="BIOFILM ARCHITECTURE MAINTENANCE PROTEIN MBAA"/>
    <property type="match status" value="1"/>
</dbReference>
<dbReference type="Proteomes" id="UP001499978">
    <property type="component" value="Unassembled WGS sequence"/>
</dbReference>
<proteinExistence type="predicted"/>
<dbReference type="SMART" id="SM00267">
    <property type="entry name" value="GGDEF"/>
    <property type="match status" value="1"/>
</dbReference>
<comment type="caution">
    <text evidence="3">The sequence shown here is derived from an EMBL/GenBank/DDBJ whole genome shotgun (WGS) entry which is preliminary data.</text>
</comment>
<feature type="compositionally biased region" description="Basic and acidic residues" evidence="1">
    <location>
        <begin position="209"/>
        <end position="220"/>
    </location>
</feature>
<dbReference type="InterPro" id="IPR029787">
    <property type="entry name" value="Nucleotide_cyclase"/>
</dbReference>
<dbReference type="PANTHER" id="PTHR44757">
    <property type="entry name" value="DIGUANYLATE CYCLASE DGCP"/>
    <property type="match status" value="1"/>
</dbReference>
<evidence type="ECO:0000256" key="1">
    <source>
        <dbReference type="SAM" id="MobiDB-lite"/>
    </source>
</evidence>
<dbReference type="PROSITE" id="PS50887">
    <property type="entry name" value="GGDEF"/>
    <property type="match status" value="1"/>
</dbReference>
<name>A0ABN3NI43_9ACTN</name>
<dbReference type="SUPFAM" id="SSF55073">
    <property type="entry name" value="Nucleotide cyclase"/>
    <property type="match status" value="1"/>
</dbReference>
<protein>
    <recommendedName>
        <fullName evidence="2">GGDEF domain-containing protein</fullName>
    </recommendedName>
</protein>
<gene>
    <name evidence="3" type="ORF">GCM10010201_21210</name>
</gene>
<organism evidence="3 4">
    <name type="scientific">Pilimelia columellifera subsp. columellifera</name>
    <dbReference type="NCBI Taxonomy" id="706583"/>
    <lineage>
        <taxon>Bacteria</taxon>
        <taxon>Bacillati</taxon>
        <taxon>Actinomycetota</taxon>
        <taxon>Actinomycetes</taxon>
        <taxon>Micromonosporales</taxon>
        <taxon>Micromonosporaceae</taxon>
        <taxon>Pilimelia</taxon>
    </lineage>
</organism>
<evidence type="ECO:0000313" key="3">
    <source>
        <dbReference type="EMBL" id="GAA2522808.1"/>
    </source>
</evidence>
<feature type="region of interest" description="Disordered" evidence="1">
    <location>
        <begin position="202"/>
        <end position="228"/>
    </location>
</feature>
<dbReference type="InterPro" id="IPR052155">
    <property type="entry name" value="Biofilm_reg_signaling"/>
</dbReference>
<keyword evidence="4" id="KW-1185">Reference proteome</keyword>
<dbReference type="Gene3D" id="3.30.70.270">
    <property type="match status" value="1"/>
</dbReference>
<reference evidence="3 4" key="1">
    <citation type="journal article" date="2019" name="Int. J. Syst. Evol. Microbiol.">
        <title>The Global Catalogue of Microorganisms (GCM) 10K type strain sequencing project: providing services to taxonomists for standard genome sequencing and annotation.</title>
        <authorList>
            <consortium name="The Broad Institute Genomics Platform"/>
            <consortium name="The Broad Institute Genome Sequencing Center for Infectious Disease"/>
            <person name="Wu L."/>
            <person name="Ma J."/>
        </authorList>
    </citation>
    <scope>NUCLEOTIDE SEQUENCE [LARGE SCALE GENOMIC DNA]</scope>
    <source>
        <strain evidence="3 4">JCM 3367</strain>
    </source>
</reference>
<feature type="domain" description="GGDEF" evidence="2">
    <location>
        <begin position="65"/>
        <end position="198"/>
    </location>
</feature>
<dbReference type="NCBIfam" id="TIGR00254">
    <property type="entry name" value="GGDEF"/>
    <property type="match status" value="1"/>
</dbReference>
<evidence type="ECO:0000259" key="2">
    <source>
        <dbReference type="PROSITE" id="PS50887"/>
    </source>
</evidence>
<accession>A0ABN3NI43</accession>
<dbReference type="RefSeq" id="WP_344171783.1">
    <property type="nucleotide sequence ID" value="NZ_BAAARY010000008.1"/>
</dbReference>
<sequence length="228" mass="24285">MLAVQLILTATAGVLTGLALALIPINTLRRRLREVTHQARHDELTGLPNRRHLMTHLRQAVSAGEQVAVAVLDLDGFKTINDRYGHGAGDDILTETARRLNTTAGVRLAARLAGDEFALVIDQSSVEQVQAVVVDAANRVLAKPVFLGPRNGWISVPGMSAGVTAADPAATHRLLLHRADLAMFTAKTQGCGLAWHDAAAETGAGAVPERPDVRQRDRRTSSAAPPAR</sequence>
<dbReference type="InterPro" id="IPR000160">
    <property type="entry name" value="GGDEF_dom"/>
</dbReference>
<dbReference type="InterPro" id="IPR043128">
    <property type="entry name" value="Rev_trsase/Diguanyl_cyclase"/>
</dbReference>
<dbReference type="EMBL" id="BAAARY010000008">
    <property type="protein sequence ID" value="GAA2522808.1"/>
    <property type="molecule type" value="Genomic_DNA"/>
</dbReference>
<dbReference type="Pfam" id="PF00990">
    <property type="entry name" value="GGDEF"/>
    <property type="match status" value="1"/>
</dbReference>
<evidence type="ECO:0000313" key="4">
    <source>
        <dbReference type="Proteomes" id="UP001499978"/>
    </source>
</evidence>
<dbReference type="CDD" id="cd01949">
    <property type="entry name" value="GGDEF"/>
    <property type="match status" value="1"/>
</dbReference>